<evidence type="ECO:0000313" key="2">
    <source>
        <dbReference type="EMBL" id="WHX11873.1"/>
    </source>
</evidence>
<evidence type="ECO:0000313" key="1">
    <source>
        <dbReference type="EMBL" id="MDU0269180.1"/>
    </source>
</evidence>
<reference evidence="2" key="1">
    <citation type="journal article" date="2023" name="Nat. Commun.">
        <title>Identification of a novel Human Milk Oligosaccharides utilization cluster in the infant gut commensal Bacteroides dorei.</title>
        <authorList>
            <person name="Kijner S."/>
            <person name="Ennis D."/>
            <person name="Shmorak S."/>
            <person name="Florentin A."/>
            <person name="Yassour M."/>
        </authorList>
    </citation>
    <scope>NUCLEOTIDE SEQUENCE</scope>
    <source>
        <strain evidence="2">2</strain>
    </source>
</reference>
<dbReference type="EMBL" id="CP126056">
    <property type="protein sequence ID" value="WHX11873.1"/>
    <property type="molecule type" value="Genomic_DNA"/>
</dbReference>
<sequence length="46" mass="5493">MDEIIICDDRSQDNTIQLIKELKIRQKIILSVMNVHLLIVFQLIER</sequence>
<reference evidence="1" key="2">
    <citation type="submission" date="2023-10" db="EMBL/GenBank/DDBJ databases">
        <title>Genome of Potential pathogenic bacteria in Crohn's disease.</title>
        <authorList>
            <person name="Rodriguez-Palacios A."/>
        </authorList>
    </citation>
    <scope>NUCLEOTIDE SEQUENCE</scope>
    <source>
        <strain evidence="1">CavFT-hAR62</strain>
    </source>
</reference>
<dbReference type="Proteomes" id="UP001177934">
    <property type="component" value="Chromosome"/>
</dbReference>
<name>A0AA95KXR3_9BACT</name>
<dbReference type="AlphaFoldDB" id="A0AA95KXR3"/>
<organism evidence="2 3">
    <name type="scientific">Phocaeicola dorei</name>
    <dbReference type="NCBI Taxonomy" id="357276"/>
    <lineage>
        <taxon>Bacteria</taxon>
        <taxon>Pseudomonadati</taxon>
        <taxon>Bacteroidota</taxon>
        <taxon>Bacteroidia</taxon>
        <taxon>Bacteroidales</taxon>
        <taxon>Bacteroidaceae</taxon>
        <taxon>Phocaeicola</taxon>
    </lineage>
</organism>
<proteinExistence type="predicted"/>
<gene>
    <name evidence="2" type="ORF">QNN11_10700</name>
    <name evidence="1" type="ORF">RVH45_04550</name>
</gene>
<accession>A0AA95KXR3</accession>
<evidence type="ECO:0000313" key="3">
    <source>
        <dbReference type="Proteomes" id="UP001177934"/>
    </source>
</evidence>
<protein>
    <submittedName>
        <fullName evidence="2">Uncharacterized protein</fullName>
    </submittedName>
</protein>
<dbReference type="Proteomes" id="UP001181086">
    <property type="component" value="Unassembled WGS sequence"/>
</dbReference>
<dbReference type="EMBL" id="JAWDEV010000001">
    <property type="protein sequence ID" value="MDU0269180.1"/>
    <property type="molecule type" value="Genomic_DNA"/>
</dbReference>